<sequence length="73" mass="8093">MNRYGPGRKELKFRLYVSIAGLAFMAAAIAYRGMPQGPAMFETIGIAGAFFGGTFLWSLKKLIRKEYSDASDH</sequence>
<keyword evidence="1" id="KW-1133">Transmembrane helix</keyword>
<keyword evidence="1" id="KW-0472">Membrane</keyword>
<dbReference type="RefSeq" id="WP_263844082.1">
    <property type="nucleotide sequence ID" value="NZ_JALIEB010000005.1"/>
</dbReference>
<evidence type="ECO:0000313" key="2">
    <source>
        <dbReference type="EMBL" id="MCV3271764.1"/>
    </source>
</evidence>
<keyword evidence="3" id="KW-1185">Reference proteome</keyword>
<protein>
    <submittedName>
        <fullName evidence="2">Uncharacterized protein</fullName>
    </submittedName>
</protein>
<dbReference type="EMBL" id="JALIEB010000005">
    <property type="protein sequence ID" value="MCV3271764.1"/>
    <property type="molecule type" value="Genomic_DNA"/>
</dbReference>
<organism evidence="2 3">
    <name type="scientific">Roseobacter sinensis</name>
    <dbReference type="NCBI Taxonomy" id="2931391"/>
    <lineage>
        <taxon>Bacteria</taxon>
        <taxon>Pseudomonadati</taxon>
        <taxon>Pseudomonadota</taxon>
        <taxon>Alphaproteobacteria</taxon>
        <taxon>Rhodobacterales</taxon>
        <taxon>Roseobacteraceae</taxon>
        <taxon>Roseobacter</taxon>
    </lineage>
</organism>
<evidence type="ECO:0000256" key="1">
    <source>
        <dbReference type="SAM" id="Phobius"/>
    </source>
</evidence>
<evidence type="ECO:0000313" key="3">
    <source>
        <dbReference type="Proteomes" id="UP001208690"/>
    </source>
</evidence>
<feature type="transmembrane region" description="Helical" evidence="1">
    <location>
        <begin position="39"/>
        <end position="59"/>
    </location>
</feature>
<feature type="transmembrane region" description="Helical" evidence="1">
    <location>
        <begin position="13"/>
        <end position="33"/>
    </location>
</feature>
<gene>
    <name evidence="2" type="ORF">MUB52_10020</name>
</gene>
<accession>A0ABT3BED4</accession>
<reference evidence="2 3" key="1">
    <citation type="submission" date="2022-04" db="EMBL/GenBank/DDBJ databases">
        <title>Roseobacter sp. WL0113 is a bacterium isolated from neritic sediment.</title>
        <authorList>
            <person name="Wang L."/>
            <person name="He W."/>
            <person name="Zhang D.-F."/>
        </authorList>
    </citation>
    <scope>NUCLEOTIDE SEQUENCE [LARGE SCALE GENOMIC DNA]</scope>
    <source>
        <strain evidence="2 3">WL0113</strain>
    </source>
</reference>
<comment type="caution">
    <text evidence="2">The sequence shown here is derived from an EMBL/GenBank/DDBJ whole genome shotgun (WGS) entry which is preliminary data.</text>
</comment>
<proteinExistence type="predicted"/>
<name>A0ABT3BED4_9RHOB</name>
<keyword evidence="1" id="KW-0812">Transmembrane</keyword>
<dbReference type="Proteomes" id="UP001208690">
    <property type="component" value="Unassembled WGS sequence"/>
</dbReference>